<dbReference type="AlphaFoldDB" id="G7NPD3"/>
<protein>
    <submittedName>
        <fullName evidence="1">Uncharacterized protein</fullName>
    </submittedName>
</protein>
<dbReference type="Proteomes" id="UP000013456">
    <property type="component" value="Chromosome 20"/>
</dbReference>
<reference evidence="1" key="1">
    <citation type="journal article" date="2011" name="Nat. Biotechnol.">
        <title>Genome sequencing and comparison of two nonhuman primate animal models, the cynomolgus and Chinese rhesus macaques.</title>
        <authorList>
            <person name="Yan G."/>
            <person name="Zhang G."/>
            <person name="Fang X."/>
            <person name="Zhang Y."/>
            <person name="Li C."/>
            <person name="Ling F."/>
            <person name="Cooper D.N."/>
            <person name="Li Q."/>
            <person name="Li Y."/>
            <person name="van Gool A.J."/>
            <person name="Du H."/>
            <person name="Chen J."/>
            <person name="Chen R."/>
            <person name="Zhang P."/>
            <person name="Huang Z."/>
            <person name="Thompson J.R."/>
            <person name="Meng Y."/>
            <person name="Bai Y."/>
            <person name="Wang J."/>
            <person name="Zhuo M."/>
            <person name="Wang T."/>
            <person name="Huang Y."/>
            <person name="Wei L."/>
            <person name="Li J."/>
            <person name="Wang Z."/>
            <person name="Hu H."/>
            <person name="Yang P."/>
            <person name="Le L."/>
            <person name="Stenson P.D."/>
            <person name="Li B."/>
            <person name="Liu X."/>
            <person name="Ball E.V."/>
            <person name="An N."/>
            <person name="Huang Q."/>
            <person name="Zhang Y."/>
            <person name="Fan W."/>
            <person name="Zhang X."/>
            <person name="Li Y."/>
            <person name="Wang W."/>
            <person name="Katze M.G."/>
            <person name="Su B."/>
            <person name="Nielsen R."/>
            <person name="Yang H."/>
            <person name="Wang J."/>
            <person name="Wang X."/>
            <person name="Wang J."/>
        </authorList>
    </citation>
    <scope>NUCLEOTIDE SEQUENCE [LARGE SCALE GENOMIC DNA]</scope>
    <source>
        <strain evidence="1">CR-5</strain>
    </source>
</reference>
<organism evidence="1">
    <name type="scientific">Macaca mulatta</name>
    <name type="common">Rhesus macaque</name>
    <dbReference type="NCBI Taxonomy" id="9544"/>
    <lineage>
        <taxon>Eukaryota</taxon>
        <taxon>Metazoa</taxon>
        <taxon>Chordata</taxon>
        <taxon>Craniata</taxon>
        <taxon>Vertebrata</taxon>
        <taxon>Euteleostomi</taxon>
        <taxon>Mammalia</taxon>
        <taxon>Eutheria</taxon>
        <taxon>Euarchontoglires</taxon>
        <taxon>Primates</taxon>
        <taxon>Haplorrhini</taxon>
        <taxon>Catarrhini</taxon>
        <taxon>Cercopithecidae</taxon>
        <taxon>Cercopithecinae</taxon>
        <taxon>Macaca</taxon>
    </lineage>
</organism>
<name>G7NPD3_MACMU</name>
<sequence length="127" mass="14671">MLEFRAKVLQVFLQRTLTCQWQSHTPRTYLAGECLLRHINIFAYSMLVNKPFHKGSLGTSDFKGKKFRIQTASQGFTIQRLSCIWLVLWAWSVDHVIIFSIKIRTTLGRPRIYSICGGLAESRDPQP</sequence>
<proteinExistence type="predicted"/>
<evidence type="ECO:0000313" key="1">
    <source>
        <dbReference type="EMBL" id="EHH31890.1"/>
    </source>
</evidence>
<accession>G7NPD3</accession>
<dbReference type="EMBL" id="CM001272">
    <property type="protein sequence ID" value="EHH31890.1"/>
    <property type="molecule type" value="Genomic_DNA"/>
</dbReference>
<gene>
    <name evidence="1" type="ORF">EGK_13045</name>
</gene>